<proteinExistence type="predicted"/>
<sequence length="145" mass="16409">MAIEYAVGGRLRKLRLEEAWETIEDLAQYKEEEWNDLIFSEKASPDYINATLEQELGSMKRQVESLMRSEVLLDYEVINDEEKPVLLRTLGTITWMAFGGNTRDLGSFGEETDKTTNSTPKSLEEDCIVPGDGIVNPCDGVRICK</sequence>
<reference evidence="1" key="1">
    <citation type="journal article" date="2022" name="Int. J. Mol. Sci.">
        <title>Draft Genome of Tanacetum Coccineum: Genomic Comparison of Closely Related Tanacetum-Family Plants.</title>
        <authorList>
            <person name="Yamashiro T."/>
            <person name="Shiraishi A."/>
            <person name="Nakayama K."/>
            <person name="Satake H."/>
        </authorList>
    </citation>
    <scope>NUCLEOTIDE SEQUENCE</scope>
</reference>
<name>A0ABQ5ENX9_9ASTR</name>
<keyword evidence="2" id="KW-1185">Reference proteome</keyword>
<protein>
    <submittedName>
        <fullName evidence="1">Uncharacterized protein</fullName>
    </submittedName>
</protein>
<organism evidence="1 2">
    <name type="scientific">Tanacetum coccineum</name>
    <dbReference type="NCBI Taxonomy" id="301880"/>
    <lineage>
        <taxon>Eukaryota</taxon>
        <taxon>Viridiplantae</taxon>
        <taxon>Streptophyta</taxon>
        <taxon>Embryophyta</taxon>
        <taxon>Tracheophyta</taxon>
        <taxon>Spermatophyta</taxon>
        <taxon>Magnoliopsida</taxon>
        <taxon>eudicotyledons</taxon>
        <taxon>Gunneridae</taxon>
        <taxon>Pentapetalae</taxon>
        <taxon>asterids</taxon>
        <taxon>campanulids</taxon>
        <taxon>Asterales</taxon>
        <taxon>Asteraceae</taxon>
        <taxon>Asteroideae</taxon>
        <taxon>Anthemideae</taxon>
        <taxon>Anthemidinae</taxon>
        <taxon>Tanacetum</taxon>
    </lineage>
</organism>
<dbReference type="EMBL" id="BQNB010016507">
    <property type="protein sequence ID" value="GJT52562.1"/>
    <property type="molecule type" value="Genomic_DNA"/>
</dbReference>
<accession>A0ABQ5ENX9</accession>
<gene>
    <name evidence="1" type="ORF">Tco_0978719</name>
</gene>
<reference evidence="1" key="2">
    <citation type="submission" date="2022-01" db="EMBL/GenBank/DDBJ databases">
        <authorList>
            <person name="Yamashiro T."/>
            <person name="Shiraishi A."/>
            <person name="Satake H."/>
            <person name="Nakayama K."/>
        </authorList>
    </citation>
    <scope>NUCLEOTIDE SEQUENCE</scope>
</reference>
<evidence type="ECO:0000313" key="1">
    <source>
        <dbReference type="EMBL" id="GJT52562.1"/>
    </source>
</evidence>
<dbReference type="Proteomes" id="UP001151760">
    <property type="component" value="Unassembled WGS sequence"/>
</dbReference>
<evidence type="ECO:0000313" key="2">
    <source>
        <dbReference type="Proteomes" id="UP001151760"/>
    </source>
</evidence>
<comment type="caution">
    <text evidence="1">The sequence shown here is derived from an EMBL/GenBank/DDBJ whole genome shotgun (WGS) entry which is preliminary data.</text>
</comment>